<accession>A0A1V9G452</accession>
<gene>
    <name evidence="1" type="ORF">A3860_17155</name>
</gene>
<reference evidence="1 2" key="1">
    <citation type="submission" date="2016-03" db="EMBL/GenBank/DDBJ databases">
        <title>Niastella vici sp. nov., isolated from farmland soil.</title>
        <authorList>
            <person name="Chen L."/>
            <person name="Wang D."/>
            <person name="Yang S."/>
            <person name="Wang G."/>
        </authorList>
    </citation>
    <scope>NUCLEOTIDE SEQUENCE [LARGE SCALE GENOMIC DNA]</scope>
    <source>
        <strain evidence="1 2">DJ57</strain>
    </source>
</reference>
<comment type="caution">
    <text evidence="1">The sequence shown here is derived from an EMBL/GenBank/DDBJ whole genome shotgun (WGS) entry which is preliminary data.</text>
</comment>
<sequence>MKKFNLTLLVLIIGLSGFAQYKKANYFEKEGRTYSIGTRFYSLGDGRGTPMGYTFAVASDKVGKQFFSGYEFQYIPSYKFEFGTTDYYGAKVTTQGKTKGQLFYTMNLGYHLLENNEDRKIKPYIIASLNGRLFGGVKETNGDGGDARIVPETQLSFGIGGGAGCVFYVTSWLGLYGESGYTYQFNISQEGSGDNVYWLFPRHTYISAGLRFRVAGN</sequence>
<evidence type="ECO:0000313" key="1">
    <source>
        <dbReference type="EMBL" id="OQP65393.1"/>
    </source>
</evidence>
<dbReference type="AlphaFoldDB" id="A0A1V9G452"/>
<dbReference type="OrthoDB" id="9953038at2"/>
<protein>
    <recommendedName>
        <fullName evidence="3">Outer membrane protein beta-barrel domain-containing protein</fullName>
    </recommendedName>
</protein>
<organism evidence="1 2">
    <name type="scientific">Niastella vici</name>
    <dbReference type="NCBI Taxonomy" id="1703345"/>
    <lineage>
        <taxon>Bacteria</taxon>
        <taxon>Pseudomonadati</taxon>
        <taxon>Bacteroidota</taxon>
        <taxon>Chitinophagia</taxon>
        <taxon>Chitinophagales</taxon>
        <taxon>Chitinophagaceae</taxon>
        <taxon>Niastella</taxon>
    </lineage>
</organism>
<evidence type="ECO:0000313" key="2">
    <source>
        <dbReference type="Proteomes" id="UP000192796"/>
    </source>
</evidence>
<evidence type="ECO:0008006" key="3">
    <source>
        <dbReference type="Google" id="ProtNLM"/>
    </source>
</evidence>
<name>A0A1V9G452_9BACT</name>
<keyword evidence="2" id="KW-1185">Reference proteome</keyword>
<proteinExistence type="predicted"/>
<dbReference type="STRING" id="1703345.A3860_17155"/>
<dbReference type="RefSeq" id="WP_081146171.1">
    <property type="nucleotide sequence ID" value="NZ_LVYD01000024.1"/>
</dbReference>
<dbReference type="EMBL" id="LVYD01000024">
    <property type="protein sequence ID" value="OQP65393.1"/>
    <property type="molecule type" value="Genomic_DNA"/>
</dbReference>
<dbReference type="Proteomes" id="UP000192796">
    <property type="component" value="Unassembled WGS sequence"/>
</dbReference>